<keyword evidence="6" id="KW-0472">Membrane</keyword>
<dbReference type="OrthoDB" id="354826at2759"/>
<keyword evidence="2" id="KW-0808">Transferase</keyword>
<keyword evidence="5" id="KW-0067">ATP-binding</keyword>
<dbReference type="EMBL" id="KE525342">
    <property type="protein sequence ID" value="KFB48833.1"/>
    <property type="molecule type" value="Genomic_DNA"/>
</dbReference>
<dbReference type="EnsemblMetazoa" id="ASIC017053-RA">
    <property type="protein sequence ID" value="ASIC017053-PA"/>
    <property type="gene ID" value="ASIC017053"/>
</dbReference>
<keyword evidence="6" id="KW-0812">Transmembrane</keyword>
<reference evidence="8 10" key="1">
    <citation type="journal article" date="2014" name="BMC Genomics">
        <title>Genome sequence of Anopheles sinensis provides insight into genetics basis of mosquito competence for malaria parasites.</title>
        <authorList>
            <person name="Zhou D."/>
            <person name="Zhang D."/>
            <person name="Ding G."/>
            <person name="Shi L."/>
            <person name="Hou Q."/>
            <person name="Ye Y."/>
            <person name="Xu Y."/>
            <person name="Zhou H."/>
            <person name="Xiong C."/>
            <person name="Li S."/>
            <person name="Yu J."/>
            <person name="Hong S."/>
            <person name="Yu X."/>
            <person name="Zou P."/>
            <person name="Chen C."/>
            <person name="Chang X."/>
            <person name="Wang W."/>
            <person name="Lv Y."/>
            <person name="Sun Y."/>
            <person name="Ma L."/>
            <person name="Shen B."/>
            <person name="Zhu C."/>
        </authorList>
    </citation>
    <scope>NUCLEOTIDE SEQUENCE [LARGE SCALE GENOMIC DNA]</scope>
</reference>
<keyword evidence="10" id="KW-1185">Reference proteome</keyword>
<evidence type="ECO:0000256" key="4">
    <source>
        <dbReference type="ARBA" id="ARBA00022777"/>
    </source>
</evidence>
<dbReference type="GO" id="GO:0004703">
    <property type="term" value="F:G protein-coupled receptor kinase activity"/>
    <property type="evidence" value="ECO:0007669"/>
    <property type="project" value="TreeGrafter"/>
</dbReference>
<keyword evidence="4" id="KW-0418">Kinase</keyword>
<feature type="domain" description="Protein kinase" evidence="7">
    <location>
        <begin position="1"/>
        <end position="154"/>
    </location>
</feature>
<evidence type="ECO:0000313" key="8">
    <source>
        <dbReference type="EMBL" id="KFB48833.1"/>
    </source>
</evidence>
<dbReference type="SUPFAM" id="SSF56112">
    <property type="entry name" value="Protein kinase-like (PK-like)"/>
    <property type="match status" value="1"/>
</dbReference>
<dbReference type="AlphaFoldDB" id="A0A084WF39"/>
<reference evidence="9" key="2">
    <citation type="submission" date="2020-05" db="UniProtKB">
        <authorList>
            <consortium name="EnsemblMetazoa"/>
        </authorList>
    </citation>
    <scope>IDENTIFICATION</scope>
</reference>
<dbReference type="GO" id="GO:0005524">
    <property type="term" value="F:ATP binding"/>
    <property type="evidence" value="ECO:0007669"/>
    <property type="project" value="UniProtKB-KW"/>
</dbReference>
<dbReference type="OMA" id="YVSRNVC"/>
<evidence type="ECO:0000256" key="5">
    <source>
        <dbReference type="ARBA" id="ARBA00022840"/>
    </source>
</evidence>
<name>A0A084WF39_ANOSI</name>
<dbReference type="Proteomes" id="UP000030765">
    <property type="component" value="Unassembled WGS sequence"/>
</dbReference>
<gene>
    <name evidence="8" type="ORF">ZHAS_00017053</name>
</gene>
<dbReference type="InterPro" id="IPR000719">
    <property type="entry name" value="Prot_kinase_dom"/>
</dbReference>
<feature type="transmembrane region" description="Helical" evidence="6">
    <location>
        <begin position="85"/>
        <end position="108"/>
    </location>
</feature>
<dbReference type="Gene3D" id="3.30.200.20">
    <property type="entry name" value="Phosphorylase Kinase, domain 1"/>
    <property type="match status" value="1"/>
</dbReference>
<dbReference type="PANTHER" id="PTHR24355:SF30">
    <property type="entry name" value="SERINE_THREONINE-PROTEIN KINASE 32B ISOFORM X1"/>
    <property type="match status" value="1"/>
</dbReference>
<sequence>MFQVCIVQKKDSGNLFAMKYVSRNVCIGRGALGGVLKEVELLASLEHPFLVNLWFSFQDEEDLFMVCDLLAGGDLRYHLQHQVSFYPGSVLTPTLFAAPLLFVLLPFFSRSSTCSSHNVHGKLKVEFSEASVELLVCELGSALDYLQKQRVVHR</sequence>
<keyword evidence="6" id="KW-1133">Transmembrane helix</keyword>
<dbReference type="STRING" id="74873.A0A084WF39"/>
<organism evidence="8">
    <name type="scientific">Anopheles sinensis</name>
    <name type="common">Mosquito</name>
    <dbReference type="NCBI Taxonomy" id="74873"/>
    <lineage>
        <taxon>Eukaryota</taxon>
        <taxon>Metazoa</taxon>
        <taxon>Ecdysozoa</taxon>
        <taxon>Arthropoda</taxon>
        <taxon>Hexapoda</taxon>
        <taxon>Insecta</taxon>
        <taxon>Pterygota</taxon>
        <taxon>Neoptera</taxon>
        <taxon>Endopterygota</taxon>
        <taxon>Diptera</taxon>
        <taxon>Nematocera</taxon>
        <taxon>Culicoidea</taxon>
        <taxon>Culicidae</taxon>
        <taxon>Anophelinae</taxon>
        <taxon>Anopheles</taxon>
    </lineage>
</organism>
<dbReference type="PROSITE" id="PS50011">
    <property type="entry name" value="PROTEIN_KINASE_DOM"/>
    <property type="match status" value="1"/>
</dbReference>
<evidence type="ECO:0000313" key="9">
    <source>
        <dbReference type="EnsemblMetazoa" id="ASIC017053-PA"/>
    </source>
</evidence>
<proteinExistence type="predicted"/>
<evidence type="ECO:0000313" key="10">
    <source>
        <dbReference type="Proteomes" id="UP000030765"/>
    </source>
</evidence>
<dbReference type="VEuPathDB" id="VectorBase:ASIC017053"/>
<evidence type="ECO:0000259" key="7">
    <source>
        <dbReference type="PROSITE" id="PS50011"/>
    </source>
</evidence>
<dbReference type="Pfam" id="PF00069">
    <property type="entry name" value="Pkinase"/>
    <property type="match status" value="1"/>
</dbReference>
<evidence type="ECO:0000256" key="2">
    <source>
        <dbReference type="ARBA" id="ARBA00022679"/>
    </source>
</evidence>
<evidence type="ECO:0000256" key="6">
    <source>
        <dbReference type="SAM" id="Phobius"/>
    </source>
</evidence>
<dbReference type="PANTHER" id="PTHR24355">
    <property type="entry name" value="G PROTEIN-COUPLED RECEPTOR KINASE/RIBOSOMAL PROTEIN S6 KINASE"/>
    <property type="match status" value="1"/>
</dbReference>
<accession>A0A084WF39</accession>
<dbReference type="GO" id="GO:0001664">
    <property type="term" value="F:G protein-coupled receptor binding"/>
    <property type="evidence" value="ECO:0007669"/>
    <property type="project" value="TreeGrafter"/>
</dbReference>
<dbReference type="GO" id="GO:0009966">
    <property type="term" value="P:regulation of signal transduction"/>
    <property type="evidence" value="ECO:0007669"/>
    <property type="project" value="TreeGrafter"/>
</dbReference>
<keyword evidence="1" id="KW-0723">Serine/threonine-protein kinase</keyword>
<protein>
    <submittedName>
        <fullName evidence="9">Protein kinase domain-containing protein</fullName>
    </submittedName>
</protein>
<dbReference type="GO" id="GO:0007186">
    <property type="term" value="P:G protein-coupled receptor signaling pathway"/>
    <property type="evidence" value="ECO:0007669"/>
    <property type="project" value="TreeGrafter"/>
</dbReference>
<evidence type="ECO:0000256" key="1">
    <source>
        <dbReference type="ARBA" id="ARBA00022527"/>
    </source>
</evidence>
<dbReference type="VEuPathDB" id="VectorBase:ASIS023291"/>
<dbReference type="InterPro" id="IPR011009">
    <property type="entry name" value="Kinase-like_dom_sf"/>
</dbReference>
<evidence type="ECO:0000256" key="3">
    <source>
        <dbReference type="ARBA" id="ARBA00022741"/>
    </source>
</evidence>
<keyword evidence="3" id="KW-0547">Nucleotide-binding</keyword>
<dbReference type="EMBL" id="ATLV01023296">
    <property type="status" value="NOT_ANNOTATED_CDS"/>
    <property type="molecule type" value="Genomic_DNA"/>
</dbReference>